<evidence type="ECO:0000256" key="7">
    <source>
        <dbReference type="ARBA" id="ARBA00022801"/>
    </source>
</evidence>
<evidence type="ECO:0000259" key="11">
    <source>
        <dbReference type="SMART" id="SM01217"/>
    </source>
</evidence>
<comment type="caution">
    <text evidence="12">The sequence shown here is derived from an EMBL/GenBank/DDBJ whole genome shotgun (WGS) entry which is preliminary data.</text>
</comment>
<evidence type="ECO:0000313" key="13">
    <source>
        <dbReference type="Proteomes" id="UP000288168"/>
    </source>
</evidence>
<evidence type="ECO:0000313" key="12">
    <source>
        <dbReference type="EMBL" id="RSL41872.1"/>
    </source>
</evidence>
<dbReference type="InterPro" id="IPR002772">
    <property type="entry name" value="Glyco_hydro_3_C"/>
</dbReference>
<dbReference type="OrthoDB" id="416222at2759"/>
<evidence type="ECO:0000256" key="4">
    <source>
        <dbReference type="ARBA" id="ARBA00012744"/>
    </source>
</evidence>
<dbReference type="GO" id="GO:0030245">
    <property type="term" value="P:cellulose catabolic process"/>
    <property type="evidence" value="ECO:0007669"/>
    <property type="project" value="UniProtKB-KW"/>
</dbReference>
<dbReference type="Pfam" id="PF14310">
    <property type="entry name" value="Fn3-like"/>
    <property type="match status" value="1"/>
</dbReference>
<dbReference type="InterPro" id="IPR013783">
    <property type="entry name" value="Ig-like_fold"/>
</dbReference>
<keyword evidence="5" id="KW-0964">Secreted</keyword>
<gene>
    <name evidence="12" type="ORF">CEP54_015686</name>
</gene>
<keyword evidence="10" id="KW-0326">Glycosidase</keyword>
<comment type="subcellular location">
    <subcellularLocation>
        <location evidence="2">Secreted</location>
    </subcellularLocation>
</comment>
<dbReference type="AlphaFoldDB" id="A0A428NM79"/>
<dbReference type="Gene3D" id="3.40.50.1700">
    <property type="entry name" value="Glycoside hydrolase family 3 C-terminal domain"/>
    <property type="match status" value="1"/>
</dbReference>
<reference evidence="12 13" key="1">
    <citation type="submission" date="2017-06" db="EMBL/GenBank/DDBJ databases">
        <title>Comparative genomic analysis of Ambrosia Fusariam Clade fungi.</title>
        <authorList>
            <person name="Stajich J.E."/>
            <person name="Carrillo J."/>
            <person name="Kijimoto T."/>
            <person name="Eskalen A."/>
            <person name="O'Donnell K."/>
            <person name="Kasson M."/>
        </authorList>
    </citation>
    <scope>NUCLEOTIDE SEQUENCE [LARGE SCALE GENOMIC DNA]</scope>
    <source>
        <strain evidence="12 13">NRRL62584</strain>
    </source>
</reference>
<comment type="similarity">
    <text evidence="3">Belongs to the glycosyl hydrolase 3 family.</text>
</comment>
<dbReference type="SMART" id="SM01217">
    <property type="entry name" value="Fn3_like"/>
    <property type="match status" value="1"/>
</dbReference>
<keyword evidence="8" id="KW-0136">Cellulose degradation</keyword>
<accession>A0A428NM79</accession>
<evidence type="ECO:0000256" key="5">
    <source>
        <dbReference type="ARBA" id="ARBA00022525"/>
    </source>
</evidence>
<name>A0A428NM79_9HYPO</name>
<protein>
    <recommendedName>
        <fullName evidence="4">beta-glucosidase</fullName>
        <ecNumber evidence="4">3.2.1.21</ecNumber>
    </recommendedName>
</protein>
<sequence length="378" mass="41314">NRKGMGFGGGQRYLNGSLFTNDTLFSLFGASLDMSQVGPSVYLNGTLISGGGSGASTGVIDAPLDALKRQAYDAGTFLFWDTISSTPNVNPASEACLVFINAMASESHDRKNLTDPYSYHLIASVASKCNNTMVVVHAAGIRLVDAWIEHPNITAVIMAHLPGQESGRALVEILYGKQSPPGRLPYTIAKQESDYGSVLDPDFPSDETPYFPQSNFTEGVFIDYKHFERYGIKPRYEFGFGLTYTTFEYSNLMVDIDESAGLLPPNPELVLQGGISSLWDEIGSVTCTIENTGNATSAEVAQLYMHLPGNEPSKVLRGFEKKTLTPGASANFTFQLQRRHLSSWDTTRQQWVLDRGSYDVMVGKSVLDIQLHGSFTLN</sequence>
<organism evidence="12 13">
    <name type="scientific">Fusarium duplospermum</name>
    <dbReference type="NCBI Taxonomy" id="1325734"/>
    <lineage>
        <taxon>Eukaryota</taxon>
        <taxon>Fungi</taxon>
        <taxon>Dikarya</taxon>
        <taxon>Ascomycota</taxon>
        <taxon>Pezizomycotina</taxon>
        <taxon>Sordariomycetes</taxon>
        <taxon>Hypocreomycetidae</taxon>
        <taxon>Hypocreales</taxon>
        <taxon>Nectriaceae</taxon>
        <taxon>Fusarium</taxon>
        <taxon>Fusarium solani species complex</taxon>
    </lineage>
</organism>
<evidence type="ECO:0000256" key="1">
    <source>
        <dbReference type="ARBA" id="ARBA00000448"/>
    </source>
</evidence>
<evidence type="ECO:0000256" key="9">
    <source>
        <dbReference type="ARBA" id="ARBA00023277"/>
    </source>
</evidence>
<feature type="non-terminal residue" evidence="12">
    <location>
        <position position="1"/>
    </location>
</feature>
<dbReference type="SUPFAM" id="SSF52279">
    <property type="entry name" value="Beta-D-glucan exohydrolase, C-terminal domain"/>
    <property type="match status" value="1"/>
</dbReference>
<keyword evidence="9" id="KW-0119">Carbohydrate metabolism</keyword>
<dbReference type="PANTHER" id="PTHR42715">
    <property type="entry name" value="BETA-GLUCOSIDASE"/>
    <property type="match status" value="1"/>
</dbReference>
<dbReference type="EMBL" id="NKCI01000394">
    <property type="protein sequence ID" value="RSL41872.1"/>
    <property type="molecule type" value="Genomic_DNA"/>
</dbReference>
<dbReference type="EC" id="3.2.1.21" evidence="4"/>
<feature type="domain" description="Fibronectin type III-like" evidence="11">
    <location>
        <begin position="299"/>
        <end position="366"/>
    </location>
</feature>
<dbReference type="InterPro" id="IPR050288">
    <property type="entry name" value="Cellulose_deg_GH3"/>
</dbReference>
<dbReference type="GO" id="GO:0005576">
    <property type="term" value="C:extracellular region"/>
    <property type="evidence" value="ECO:0007669"/>
    <property type="project" value="UniProtKB-SubCell"/>
</dbReference>
<proteinExistence type="inferred from homology"/>
<dbReference type="STRING" id="1325734.A0A428NM79"/>
<dbReference type="PANTHER" id="PTHR42715:SF5">
    <property type="entry name" value="BETA-GLUCOSIDASE M-RELATED"/>
    <property type="match status" value="1"/>
</dbReference>
<dbReference type="InterPro" id="IPR036881">
    <property type="entry name" value="Glyco_hydro_3_C_sf"/>
</dbReference>
<evidence type="ECO:0000256" key="6">
    <source>
        <dbReference type="ARBA" id="ARBA00022729"/>
    </source>
</evidence>
<evidence type="ECO:0000256" key="2">
    <source>
        <dbReference type="ARBA" id="ARBA00004613"/>
    </source>
</evidence>
<keyword evidence="7" id="KW-0378">Hydrolase</keyword>
<dbReference type="Proteomes" id="UP000288168">
    <property type="component" value="Unassembled WGS sequence"/>
</dbReference>
<keyword evidence="8" id="KW-0624">Polysaccharide degradation</keyword>
<keyword evidence="6" id="KW-0732">Signal</keyword>
<dbReference type="Pfam" id="PF01915">
    <property type="entry name" value="Glyco_hydro_3_C"/>
    <property type="match status" value="1"/>
</dbReference>
<comment type="catalytic activity">
    <reaction evidence="1">
        <text>Hydrolysis of terminal, non-reducing beta-D-glucosyl residues with release of beta-D-glucose.</text>
        <dbReference type="EC" id="3.2.1.21"/>
    </reaction>
</comment>
<keyword evidence="13" id="KW-1185">Reference proteome</keyword>
<dbReference type="Gene3D" id="2.60.40.10">
    <property type="entry name" value="Immunoglobulins"/>
    <property type="match status" value="1"/>
</dbReference>
<evidence type="ECO:0000256" key="8">
    <source>
        <dbReference type="ARBA" id="ARBA00023001"/>
    </source>
</evidence>
<dbReference type="InterPro" id="IPR026891">
    <property type="entry name" value="Fn3-like"/>
</dbReference>
<evidence type="ECO:0000256" key="10">
    <source>
        <dbReference type="ARBA" id="ARBA00023295"/>
    </source>
</evidence>
<dbReference type="GO" id="GO:0008422">
    <property type="term" value="F:beta-glucosidase activity"/>
    <property type="evidence" value="ECO:0007669"/>
    <property type="project" value="UniProtKB-EC"/>
</dbReference>
<evidence type="ECO:0000256" key="3">
    <source>
        <dbReference type="ARBA" id="ARBA00005336"/>
    </source>
</evidence>